<sequence length="106" mass="11692">MPSEQDVIMTTCAALEHLKSRTMIPIAGPCNVYRLDSDLYVTEDDWLNVFHGMPRWASDAFVLWTNGHAPNEIAATVNESGYQALHQAASASITEADAECFFTAIE</sequence>
<name>A0ABX0C8C9_9BIFI</name>
<dbReference type="Proteomes" id="UP000475155">
    <property type="component" value="Unassembled WGS sequence"/>
</dbReference>
<evidence type="ECO:0000313" key="1">
    <source>
        <dbReference type="EMBL" id="NEH11398.1"/>
    </source>
</evidence>
<dbReference type="RefSeq" id="WP_163198581.1">
    <property type="nucleotide sequence ID" value="NZ_WHZU01000006.1"/>
</dbReference>
<comment type="caution">
    <text evidence="1">The sequence shown here is derived from an EMBL/GenBank/DDBJ whole genome shotgun (WGS) entry which is preliminary data.</text>
</comment>
<evidence type="ECO:0000313" key="2">
    <source>
        <dbReference type="Proteomes" id="UP000475155"/>
    </source>
</evidence>
<accession>A0ABX0C8C9</accession>
<reference evidence="1 2" key="1">
    <citation type="submission" date="2019-10" db="EMBL/GenBank/DDBJ databases">
        <title>Bifidobacterium from non-human primates.</title>
        <authorList>
            <person name="Modesto M."/>
        </authorList>
    </citation>
    <scope>NUCLEOTIDE SEQUENCE [LARGE SCALE GENOMIC DNA]</scope>
    <source>
        <strain evidence="1 2">SMA1</strain>
    </source>
</reference>
<keyword evidence="2" id="KW-1185">Reference proteome</keyword>
<gene>
    <name evidence="1" type="ORF">GFD18_04735</name>
</gene>
<organism evidence="1 2">
    <name type="scientific">Bifidobacterium saimiriisciurei</name>
    <dbReference type="NCBI Taxonomy" id="2661627"/>
    <lineage>
        <taxon>Bacteria</taxon>
        <taxon>Bacillati</taxon>
        <taxon>Actinomycetota</taxon>
        <taxon>Actinomycetes</taxon>
        <taxon>Bifidobacteriales</taxon>
        <taxon>Bifidobacteriaceae</taxon>
        <taxon>Bifidobacterium</taxon>
    </lineage>
</organism>
<dbReference type="EMBL" id="WHZU01000006">
    <property type="protein sequence ID" value="NEH11398.1"/>
    <property type="molecule type" value="Genomic_DNA"/>
</dbReference>
<proteinExistence type="predicted"/>
<protein>
    <submittedName>
        <fullName evidence="1">Uncharacterized protein</fullName>
    </submittedName>
</protein>